<name>A0A0F9XR07_9ZZZZ</name>
<protein>
    <submittedName>
        <fullName evidence="1">Uncharacterized protein</fullName>
    </submittedName>
</protein>
<organism evidence="1">
    <name type="scientific">marine sediment metagenome</name>
    <dbReference type="NCBI Taxonomy" id="412755"/>
    <lineage>
        <taxon>unclassified sequences</taxon>
        <taxon>metagenomes</taxon>
        <taxon>ecological metagenomes</taxon>
    </lineage>
</organism>
<reference evidence="1" key="1">
    <citation type="journal article" date="2015" name="Nature">
        <title>Complex archaea that bridge the gap between prokaryotes and eukaryotes.</title>
        <authorList>
            <person name="Spang A."/>
            <person name="Saw J.H."/>
            <person name="Jorgensen S.L."/>
            <person name="Zaremba-Niedzwiedzka K."/>
            <person name="Martijn J."/>
            <person name="Lind A.E."/>
            <person name="van Eijk R."/>
            <person name="Schleper C."/>
            <person name="Guy L."/>
            <person name="Ettema T.J."/>
        </authorList>
    </citation>
    <scope>NUCLEOTIDE SEQUENCE</scope>
</reference>
<gene>
    <name evidence="1" type="ORF">LCGC14_0112170</name>
</gene>
<evidence type="ECO:0000313" key="1">
    <source>
        <dbReference type="EMBL" id="KKO01862.1"/>
    </source>
</evidence>
<accession>A0A0F9XR07</accession>
<proteinExistence type="predicted"/>
<comment type="caution">
    <text evidence="1">The sequence shown here is derived from an EMBL/GenBank/DDBJ whole genome shotgun (WGS) entry which is preliminary data.</text>
</comment>
<dbReference type="EMBL" id="LAZR01000033">
    <property type="protein sequence ID" value="KKO01862.1"/>
    <property type="molecule type" value="Genomic_DNA"/>
</dbReference>
<sequence>MKIPSSVKQASAAGGSRPIMRSVNILMTPQIVAALESGDPDSRSSAVRDAAEVVIRAYAKGHEWVVSVIKDRVEQTSPRRRREDEEAGMKWEKAIVWIPETMLREIERLGKPNELRVSEFLRGVVVYATESAKN</sequence>
<dbReference type="AlphaFoldDB" id="A0A0F9XR07"/>